<sequence length="70" mass="7913">MITNQVEQFLITSSTVALASKLVFVDKFRLFQLKDHCPKELTTSKAVTDLKNSNDFENFSDAIKAALFDK</sequence>
<name>A0AAN5I7Q6_9BILA</name>
<keyword evidence="2" id="KW-1185">Reference proteome</keyword>
<evidence type="ECO:0000313" key="1">
    <source>
        <dbReference type="EMBL" id="GMR54569.1"/>
    </source>
</evidence>
<dbReference type="PANTHER" id="PTHR22744">
    <property type="entry name" value="HELIX LOOP HELIX PROTEIN 21-RELATED"/>
    <property type="match status" value="1"/>
</dbReference>
<comment type="caution">
    <text evidence="1">The sequence shown here is derived from an EMBL/GenBank/DDBJ whole genome shotgun (WGS) entry which is preliminary data.</text>
</comment>
<proteinExistence type="predicted"/>
<dbReference type="PANTHER" id="PTHR22744:SF14">
    <property type="entry name" value="BTB DOMAIN-CONTAINING PROTEIN-RELATED"/>
    <property type="match status" value="1"/>
</dbReference>
<protein>
    <submittedName>
        <fullName evidence="1">Uncharacterized protein</fullName>
    </submittedName>
</protein>
<dbReference type="EMBL" id="BTRK01000005">
    <property type="protein sequence ID" value="GMR54569.1"/>
    <property type="molecule type" value="Genomic_DNA"/>
</dbReference>
<organism evidence="1 2">
    <name type="scientific">Pristionchus mayeri</name>
    <dbReference type="NCBI Taxonomy" id="1317129"/>
    <lineage>
        <taxon>Eukaryota</taxon>
        <taxon>Metazoa</taxon>
        <taxon>Ecdysozoa</taxon>
        <taxon>Nematoda</taxon>
        <taxon>Chromadorea</taxon>
        <taxon>Rhabditida</taxon>
        <taxon>Rhabditina</taxon>
        <taxon>Diplogasteromorpha</taxon>
        <taxon>Diplogasteroidea</taxon>
        <taxon>Neodiplogasteridae</taxon>
        <taxon>Pristionchus</taxon>
    </lineage>
</organism>
<feature type="non-terminal residue" evidence="1">
    <location>
        <position position="70"/>
    </location>
</feature>
<gene>
    <name evidence="1" type="ORF">PMAYCL1PPCAC_24764</name>
</gene>
<dbReference type="Proteomes" id="UP001328107">
    <property type="component" value="Unassembled WGS sequence"/>
</dbReference>
<reference evidence="2" key="1">
    <citation type="submission" date="2022-10" db="EMBL/GenBank/DDBJ databases">
        <title>Genome assembly of Pristionchus species.</title>
        <authorList>
            <person name="Yoshida K."/>
            <person name="Sommer R.J."/>
        </authorList>
    </citation>
    <scope>NUCLEOTIDE SEQUENCE [LARGE SCALE GENOMIC DNA]</scope>
    <source>
        <strain evidence="2">RS5460</strain>
    </source>
</reference>
<dbReference type="AlphaFoldDB" id="A0AAN5I7Q6"/>
<accession>A0AAN5I7Q6</accession>
<evidence type="ECO:0000313" key="2">
    <source>
        <dbReference type="Proteomes" id="UP001328107"/>
    </source>
</evidence>